<dbReference type="Pfam" id="PF00560">
    <property type="entry name" value="LRR_1"/>
    <property type="match status" value="1"/>
</dbReference>
<organism evidence="3 4">
    <name type="scientific">Aquilegia coerulea</name>
    <name type="common">Rocky mountain columbine</name>
    <dbReference type="NCBI Taxonomy" id="218851"/>
    <lineage>
        <taxon>Eukaryota</taxon>
        <taxon>Viridiplantae</taxon>
        <taxon>Streptophyta</taxon>
        <taxon>Embryophyta</taxon>
        <taxon>Tracheophyta</taxon>
        <taxon>Spermatophyta</taxon>
        <taxon>Magnoliopsida</taxon>
        <taxon>Ranunculales</taxon>
        <taxon>Ranunculaceae</taxon>
        <taxon>Thalictroideae</taxon>
        <taxon>Aquilegia</taxon>
    </lineage>
</organism>
<gene>
    <name evidence="3" type="ORF">AQUCO_04200183v1</name>
</gene>
<dbReference type="FunFam" id="3.80.10.10:FF:000383">
    <property type="entry name" value="Leucine-rich repeat receptor protein kinase EMS1"/>
    <property type="match status" value="1"/>
</dbReference>
<evidence type="ECO:0000256" key="1">
    <source>
        <dbReference type="ARBA" id="ARBA00022614"/>
    </source>
</evidence>
<keyword evidence="1" id="KW-0433">Leucine-rich repeat</keyword>
<keyword evidence="4" id="KW-1185">Reference proteome</keyword>
<dbReference type="InterPro" id="IPR001611">
    <property type="entry name" value="Leu-rich_rpt"/>
</dbReference>
<proteinExistence type="predicted"/>
<dbReference type="Gene3D" id="3.80.10.10">
    <property type="entry name" value="Ribonuclease Inhibitor"/>
    <property type="match status" value="2"/>
</dbReference>
<dbReference type="EMBL" id="KZ305059">
    <property type="protein sequence ID" value="PIA33245.1"/>
    <property type="molecule type" value="Genomic_DNA"/>
</dbReference>
<evidence type="ECO:0008006" key="5">
    <source>
        <dbReference type="Google" id="ProtNLM"/>
    </source>
</evidence>
<evidence type="ECO:0000313" key="4">
    <source>
        <dbReference type="Proteomes" id="UP000230069"/>
    </source>
</evidence>
<sequence>MWSMKWQKTCGAVEKLELPHMNLSGRVSEDIQQLYSLTALNICCNAFSLSLLKSTSSLTHLKNSDVSQNYFVGVFPSSIGRVEGLISINGSNNNFSGFLPEEVVNLTKFESLDFRGSLFEEPIPKSFKNLLNLKYLGLAGNNLTGRIPGGRRARQAFVFQNYYFQVQ</sequence>
<protein>
    <recommendedName>
        <fullName evidence="5">Leucine-rich repeat-containing N-terminal plant-type domain-containing protein</fullName>
    </recommendedName>
</protein>
<dbReference type="PANTHER" id="PTHR48065">
    <property type="entry name" value="OS10G0469600 PROTEIN"/>
    <property type="match status" value="1"/>
</dbReference>
<dbReference type="AlphaFoldDB" id="A0A2G5CPM3"/>
<dbReference type="Proteomes" id="UP000230069">
    <property type="component" value="Unassembled WGS sequence"/>
</dbReference>
<dbReference type="SUPFAM" id="SSF52058">
    <property type="entry name" value="L domain-like"/>
    <property type="match status" value="1"/>
</dbReference>
<dbReference type="InterPro" id="IPR032675">
    <property type="entry name" value="LRR_dom_sf"/>
</dbReference>
<evidence type="ECO:0000256" key="2">
    <source>
        <dbReference type="ARBA" id="ARBA00022737"/>
    </source>
</evidence>
<dbReference type="OrthoDB" id="687555at2759"/>
<accession>A0A2G5CPM3</accession>
<dbReference type="InParanoid" id="A0A2G5CPM3"/>
<name>A0A2G5CPM3_AQUCA</name>
<reference evidence="3 4" key="1">
    <citation type="submission" date="2017-09" db="EMBL/GenBank/DDBJ databases">
        <title>WGS assembly of Aquilegia coerulea Goldsmith.</title>
        <authorList>
            <person name="Hodges S."/>
            <person name="Kramer E."/>
            <person name="Nordborg M."/>
            <person name="Tomkins J."/>
            <person name="Borevitz J."/>
            <person name="Derieg N."/>
            <person name="Yan J."/>
            <person name="Mihaltcheva S."/>
            <person name="Hayes R.D."/>
            <person name="Rokhsar D."/>
        </authorList>
    </citation>
    <scope>NUCLEOTIDE SEQUENCE [LARGE SCALE GENOMIC DNA]</scope>
    <source>
        <strain evidence="4">cv. Goldsmith</strain>
    </source>
</reference>
<evidence type="ECO:0000313" key="3">
    <source>
        <dbReference type="EMBL" id="PIA33245.1"/>
    </source>
</evidence>
<dbReference type="STRING" id="218851.A0A2G5CPM3"/>
<keyword evidence="2" id="KW-0677">Repeat</keyword>